<evidence type="ECO:0000256" key="4">
    <source>
        <dbReference type="SAM" id="MobiDB-lite"/>
    </source>
</evidence>
<sequence length="126" mass="14070">MCVVTCETEITTSIPPAVVFRAFVLQDNLIPKLFPQAIKNVVSVEGDGASQFFNLLTYAYTIIEGDAWVNVLKKILQEIKFETGLDGRRGCKSTSRYCTKEGAETKEEQPDRGRQREEGEGNIQGH</sequence>
<dbReference type="GO" id="GO:0006952">
    <property type="term" value="P:defense response"/>
    <property type="evidence" value="ECO:0007669"/>
    <property type="project" value="UniProtKB-KW"/>
</dbReference>
<keyword evidence="7" id="KW-1185">Reference proteome</keyword>
<evidence type="ECO:0000256" key="3">
    <source>
        <dbReference type="ARBA" id="ARBA00023265"/>
    </source>
</evidence>
<evidence type="ECO:0000313" key="6">
    <source>
        <dbReference type="EMBL" id="KAF7851523.1"/>
    </source>
</evidence>
<evidence type="ECO:0000259" key="5">
    <source>
        <dbReference type="Pfam" id="PF00407"/>
    </source>
</evidence>
<organism evidence="6 7">
    <name type="scientific">Corymbia citriodora subsp. variegata</name>
    <dbReference type="NCBI Taxonomy" id="360336"/>
    <lineage>
        <taxon>Eukaryota</taxon>
        <taxon>Viridiplantae</taxon>
        <taxon>Streptophyta</taxon>
        <taxon>Embryophyta</taxon>
        <taxon>Tracheophyta</taxon>
        <taxon>Spermatophyta</taxon>
        <taxon>Magnoliopsida</taxon>
        <taxon>eudicotyledons</taxon>
        <taxon>Gunneridae</taxon>
        <taxon>Pentapetalae</taxon>
        <taxon>rosids</taxon>
        <taxon>malvids</taxon>
        <taxon>Myrtales</taxon>
        <taxon>Myrtaceae</taxon>
        <taxon>Myrtoideae</taxon>
        <taxon>Eucalypteae</taxon>
        <taxon>Corymbia</taxon>
    </lineage>
</organism>
<gene>
    <name evidence="6" type="ORF">BT93_L3743</name>
</gene>
<dbReference type="InterPro" id="IPR024949">
    <property type="entry name" value="Bet_v_I_allergen"/>
</dbReference>
<comment type="caution">
    <text evidence="6">The sequence shown here is derived from an EMBL/GenBank/DDBJ whole genome shotgun (WGS) entry which is preliminary data.</text>
</comment>
<dbReference type="Proteomes" id="UP000806378">
    <property type="component" value="Unassembled WGS sequence"/>
</dbReference>
<feature type="region of interest" description="Disordered" evidence="4">
    <location>
        <begin position="88"/>
        <end position="126"/>
    </location>
</feature>
<dbReference type="Gene3D" id="3.30.530.20">
    <property type="match status" value="2"/>
</dbReference>
<dbReference type="PANTHER" id="PTHR31213">
    <property type="entry name" value="OS08G0374000 PROTEIN-RELATED"/>
    <property type="match status" value="1"/>
</dbReference>
<dbReference type="AlphaFoldDB" id="A0A8T0CV73"/>
<feature type="domain" description="Bet v I/Major latex protein" evidence="5">
    <location>
        <begin position="1"/>
        <end position="51"/>
    </location>
</feature>
<dbReference type="GO" id="GO:0005634">
    <property type="term" value="C:nucleus"/>
    <property type="evidence" value="ECO:0007669"/>
    <property type="project" value="TreeGrafter"/>
</dbReference>
<feature type="compositionally biased region" description="Basic and acidic residues" evidence="4">
    <location>
        <begin position="98"/>
        <end position="119"/>
    </location>
</feature>
<comment type="similarity">
    <text evidence="1">Belongs to the BetVI family.</text>
</comment>
<dbReference type="InterPro" id="IPR000916">
    <property type="entry name" value="Bet_v_I/MLP"/>
</dbReference>
<evidence type="ECO:0000256" key="1">
    <source>
        <dbReference type="ARBA" id="ARBA00009744"/>
    </source>
</evidence>
<evidence type="ECO:0000256" key="2">
    <source>
        <dbReference type="ARBA" id="ARBA00022821"/>
    </source>
</evidence>
<dbReference type="OrthoDB" id="10526922at2759"/>
<dbReference type="PRINTS" id="PR00634">
    <property type="entry name" value="BETALLERGEN"/>
</dbReference>
<dbReference type="GO" id="GO:0009738">
    <property type="term" value="P:abscisic acid-activated signaling pathway"/>
    <property type="evidence" value="ECO:0007669"/>
    <property type="project" value="InterPro"/>
</dbReference>
<reference evidence="6" key="1">
    <citation type="submission" date="2020-05" db="EMBL/GenBank/DDBJ databases">
        <title>WGS assembly of Corymbia citriodora subspecies variegata.</title>
        <authorList>
            <person name="Barry K."/>
            <person name="Hundley H."/>
            <person name="Shu S."/>
            <person name="Jenkins J."/>
            <person name="Grimwood J."/>
            <person name="Baten A."/>
        </authorList>
    </citation>
    <scope>NUCLEOTIDE SEQUENCE</scope>
    <source>
        <strain evidence="6">CV2-018</strain>
    </source>
</reference>
<dbReference type="Pfam" id="PF00407">
    <property type="entry name" value="Bet_v_1"/>
    <property type="match status" value="1"/>
</dbReference>
<keyword evidence="3" id="KW-0568">Pathogenesis-related protein</keyword>
<dbReference type="InterPro" id="IPR050279">
    <property type="entry name" value="Plant_def-hormone_signal"/>
</dbReference>
<dbReference type="GO" id="GO:0004864">
    <property type="term" value="F:protein phosphatase inhibitor activity"/>
    <property type="evidence" value="ECO:0007669"/>
    <property type="project" value="InterPro"/>
</dbReference>
<dbReference type="GO" id="GO:0005737">
    <property type="term" value="C:cytoplasm"/>
    <property type="evidence" value="ECO:0007669"/>
    <property type="project" value="TreeGrafter"/>
</dbReference>
<dbReference type="EMBL" id="MU089537">
    <property type="protein sequence ID" value="KAF7851523.1"/>
    <property type="molecule type" value="Genomic_DNA"/>
</dbReference>
<dbReference type="Gramene" id="rna-gnl|WGS:JABURB|Cocit.L3743.1">
    <property type="protein sequence ID" value="cds-KAF7851523.1"/>
    <property type="gene ID" value="gene-BT93_L3743"/>
</dbReference>
<dbReference type="GO" id="GO:0010427">
    <property type="term" value="F:abscisic acid binding"/>
    <property type="evidence" value="ECO:0007669"/>
    <property type="project" value="InterPro"/>
</dbReference>
<dbReference type="PANTHER" id="PTHR31213:SF55">
    <property type="entry name" value="STRESS-INDUCED PROTEIN SAM22"/>
    <property type="match status" value="1"/>
</dbReference>
<dbReference type="GO" id="GO:0038023">
    <property type="term" value="F:signaling receptor activity"/>
    <property type="evidence" value="ECO:0007669"/>
    <property type="project" value="InterPro"/>
</dbReference>
<dbReference type="InterPro" id="IPR023393">
    <property type="entry name" value="START-like_dom_sf"/>
</dbReference>
<keyword evidence="2" id="KW-0611">Plant defense</keyword>
<name>A0A8T0CV73_CORYI</name>
<accession>A0A8T0CV73</accession>
<proteinExistence type="inferred from homology"/>
<dbReference type="SUPFAM" id="SSF55961">
    <property type="entry name" value="Bet v1-like"/>
    <property type="match status" value="1"/>
</dbReference>
<evidence type="ECO:0000313" key="7">
    <source>
        <dbReference type="Proteomes" id="UP000806378"/>
    </source>
</evidence>
<protein>
    <recommendedName>
        <fullName evidence="5">Bet v I/Major latex protein domain-containing protein</fullName>
    </recommendedName>
</protein>